<comment type="function">
    <text evidence="10">Functions in the biosynthesis of the anionic phospholipids phosphatidylglycerol and cardiolipin.</text>
</comment>
<dbReference type="PIRSF" id="PIRSF000850">
    <property type="entry name" value="Phospholipase_D_PSS"/>
    <property type="match status" value="1"/>
</dbReference>
<dbReference type="Pfam" id="PF13091">
    <property type="entry name" value="PLDc_2"/>
    <property type="match status" value="1"/>
</dbReference>
<dbReference type="HOGENOM" id="CLU_030471_1_1_1"/>
<dbReference type="CDD" id="cd09135">
    <property type="entry name" value="PLDc_PGS1_euk_1"/>
    <property type="match status" value="1"/>
</dbReference>
<dbReference type="FunCoup" id="A0A066W1B8">
    <property type="interactions" value="510"/>
</dbReference>
<dbReference type="Proteomes" id="UP000027361">
    <property type="component" value="Unassembled WGS sequence"/>
</dbReference>
<name>A0A066W1B8_TILAU</name>
<keyword evidence="10" id="KW-0547">Nucleotide-binding</keyword>
<dbReference type="EC" id="2.7.8.5" evidence="10"/>
<evidence type="ECO:0000256" key="3">
    <source>
        <dbReference type="ARBA" id="ARBA00022516"/>
    </source>
</evidence>
<dbReference type="SMART" id="SM00155">
    <property type="entry name" value="PLDc"/>
    <property type="match status" value="1"/>
</dbReference>
<evidence type="ECO:0000256" key="10">
    <source>
        <dbReference type="RuleBase" id="RU365024"/>
    </source>
</evidence>
<evidence type="ECO:0000256" key="4">
    <source>
        <dbReference type="ARBA" id="ARBA00022679"/>
    </source>
</evidence>
<evidence type="ECO:0000259" key="11">
    <source>
        <dbReference type="PROSITE" id="PS50035"/>
    </source>
</evidence>
<dbReference type="GO" id="GO:0008444">
    <property type="term" value="F:CDP-diacylglycerol-glycerol-3-phosphate 3-phosphatidyltransferase activity"/>
    <property type="evidence" value="ECO:0007669"/>
    <property type="project" value="UniProtKB-EC"/>
</dbReference>
<evidence type="ECO:0000256" key="7">
    <source>
        <dbReference type="ARBA" id="ARBA00023209"/>
    </source>
</evidence>
<feature type="domain" description="PLD phosphodiesterase" evidence="11">
    <location>
        <begin position="133"/>
        <end position="159"/>
    </location>
</feature>
<keyword evidence="10" id="KW-0496">Mitochondrion</keyword>
<comment type="subcellular location">
    <subcellularLocation>
        <location evidence="10">Mitochondrion</location>
    </subcellularLocation>
</comment>
<protein>
    <recommendedName>
        <fullName evidence="10">CDP-diacylglycerol--glycerol-3-phosphate 3-phosphatidyltransferase</fullName>
        <ecNumber evidence="10">2.7.8.5</ecNumber>
    </recommendedName>
</protein>
<sequence length="488" mass="54616">LALQVAHRLRLPCFPARSEHLTLLESPAQFFNVLKEKIGKARSSIYLASLYIGKDETELLDLLRATLRQTPALKVFILVDALRSTREPHPQPSGASMLATLHREFPGQVKVHLFQTPKLSWIMKLLGKRLNEGAGLQHMKVYAFDDDVIISGANLAKDYFTDRQDRYVLIEKHVDLVAYFRKLLDATAKYSYTLQSVSDSAGASLSYRLVWPRAPQASKTWAQEACQHMQRLTAVSREQTIAKEVELGHADTMIVPLLQMGPLGICQETSAVPLLFKHVQQQDDPAARLRPVLNLTSGYFSLYAPYKALVLASTFAVRIITAAPQSNGFFMSDGVSGYVADSYTRLQTSFWKELKAAGRASISTGAPEGKGNVEIREWKREGWTYHAKGELPRWGFWLTPPGSADPEHTLIGSSNFGSRSATLDLECTLLISTASPRLRTQLKKEVDALSADAKDVFDDAFLRQEADKMGRRNTLFVRFGTWLIRNML</sequence>
<comment type="catalytic activity">
    <reaction evidence="9 10">
        <text>a CDP-1,2-diacyl-sn-glycerol + sn-glycerol 3-phosphate = a 1,2-diacyl-sn-glycero-3-phospho-(1'-sn-glycero-3'-phosphate) + CMP + H(+)</text>
        <dbReference type="Rhea" id="RHEA:12593"/>
        <dbReference type="ChEBI" id="CHEBI:15378"/>
        <dbReference type="ChEBI" id="CHEBI:57597"/>
        <dbReference type="ChEBI" id="CHEBI:58332"/>
        <dbReference type="ChEBI" id="CHEBI:60110"/>
        <dbReference type="ChEBI" id="CHEBI:60377"/>
        <dbReference type="EC" id="2.7.8.5"/>
    </reaction>
</comment>
<dbReference type="EMBL" id="JMSN01000028">
    <property type="protein sequence ID" value="KDN47767.1"/>
    <property type="molecule type" value="Genomic_DNA"/>
</dbReference>
<keyword evidence="10" id="KW-0067">ATP-binding</keyword>
<dbReference type="RefSeq" id="XP_013243959.1">
    <property type="nucleotide sequence ID" value="XM_013388505.2"/>
</dbReference>
<evidence type="ECO:0000256" key="2">
    <source>
        <dbReference type="ARBA" id="ARBA00010682"/>
    </source>
</evidence>
<feature type="non-terminal residue" evidence="12">
    <location>
        <position position="488"/>
    </location>
</feature>
<dbReference type="AlphaFoldDB" id="A0A066W1B8"/>
<dbReference type="SUPFAM" id="SSF56024">
    <property type="entry name" value="Phospholipase D/nuclease"/>
    <property type="match status" value="1"/>
</dbReference>
<dbReference type="PANTHER" id="PTHR12586">
    <property type="entry name" value="CDP-DIACYLGLYCEROL--SERINE O-PHOSPHATIDYLTRANSFERASE"/>
    <property type="match status" value="1"/>
</dbReference>
<evidence type="ECO:0000313" key="12">
    <source>
        <dbReference type="EMBL" id="KDN47767.1"/>
    </source>
</evidence>
<evidence type="ECO:0000256" key="8">
    <source>
        <dbReference type="ARBA" id="ARBA00023264"/>
    </source>
</evidence>
<keyword evidence="6 10" id="KW-0443">Lipid metabolism</keyword>
<keyword evidence="13" id="KW-1185">Reference proteome</keyword>
<keyword evidence="4 10" id="KW-0808">Transferase</keyword>
<feature type="non-terminal residue" evidence="12">
    <location>
        <position position="1"/>
    </location>
</feature>
<evidence type="ECO:0000256" key="9">
    <source>
        <dbReference type="ARBA" id="ARBA00048586"/>
    </source>
</evidence>
<evidence type="ECO:0000256" key="1">
    <source>
        <dbReference type="ARBA" id="ARBA00005042"/>
    </source>
</evidence>
<organism evidence="12 13">
    <name type="scientific">Tilletiaria anomala (strain ATCC 24038 / CBS 436.72 / UBC 951)</name>
    <dbReference type="NCBI Taxonomy" id="1037660"/>
    <lineage>
        <taxon>Eukaryota</taxon>
        <taxon>Fungi</taxon>
        <taxon>Dikarya</taxon>
        <taxon>Basidiomycota</taxon>
        <taxon>Ustilaginomycotina</taxon>
        <taxon>Exobasidiomycetes</taxon>
        <taxon>Georgefischeriales</taxon>
        <taxon>Tilletiariaceae</taxon>
        <taxon>Tilletiaria</taxon>
    </lineage>
</organism>
<keyword evidence="3 10" id="KW-0444">Lipid biosynthesis</keyword>
<dbReference type="InParanoid" id="A0A066W1B8"/>
<dbReference type="InterPro" id="IPR016270">
    <property type="entry name" value="PGS1"/>
</dbReference>
<comment type="caution">
    <text evidence="12">The sequence shown here is derived from an EMBL/GenBank/DDBJ whole genome shotgun (WGS) entry which is preliminary data.</text>
</comment>
<dbReference type="PROSITE" id="PS50035">
    <property type="entry name" value="PLD"/>
    <property type="match status" value="1"/>
</dbReference>
<dbReference type="STRING" id="1037660.A0A066W1B8"/>
<dbReference type="InterPro" id="IPR025202">
    <property type="entry name" value="PLD-like_dom"/>
</dbReference>
<dbReference type="Gene3D" id="3.30.870.10">
    <property type="entry name" value="Endonuclease Chain A"/>
    <property type="match status" value="2"/>
</dbReference>
<dbReference type="GO" id="GO:0032049">
    <property type="term" value="P:cardiolipin biosynthetic process"/>
    <property type="evidence" value="ECO:0007669"/>
    <property type="project" value="InterPro"/>
</dbReference>
<dbReference type="OrthoDB" id="10250191at2759"/>
<keyword evidence="5" id="KW-0677">Repeat</keyword>
<keyword evidence="8 10" id="KW-1208">Phospholipid metabolism</keyword>
<evidence type="ECO:0000256" key="6">
    <source>
        <dbReference type="ARBA" id="ARBA00023098"/>
    </source>
</evidence>
<dbReference type="CDD" id="cd09137">
    <property type="entry name" value="PLDc_PGS1_euk_2"/>
    <property type="match status" value="1"/>
</dbReference>
<evidence type="ECO:0000256" key="5">
    <source>
        <dbReference type="ARBA" id="ARBA00022737"/>
    </source>
</evidence>
<dbReference type="GO" id="GO:0005739">
    <property type="term" value="C:mitochondrion"/>
    <property type="evidence" value="ECO:0007669"/>
    <property type="project" value="UniProtKB-SubCell"/>
</dbReference>
<dbReference type="PANTHER" id="PTHR12586:SF1">
    <property type="entry name" value="CDP-DIACYLGLYCEROL--GLYCEROL-3-PHOSPHATE 3-PHOSPHATIDYLTRANSFERASE, MITOCHONDRIAL"/>
    <property type="match status" value="1"/>
</dbReference>
<keyword evidence="7 10" id="KW-0594">Phospholipid biosynthesis</keyword>
<dbReference type="OMA" id="HKCLAQC"/>
<dbReference type="GO" id="GO:0005524">
    <property type="term" value="F:ATP binding"/>
    <property type="evidence" value="ECO:0007669"/>
    <property type="project" value="UniProtKB-KW"/>
</dbReference>
<comment type="similarity">
    <text evidence="2 10">Belongs to the CDP-alcohol phosphatidyltransferase class-II family.</text>
</comment>
<accession>A0A066W1B8</accession>
<dbReference type="GeneID" id="25262086"/>
<dbReference type="InterPro" id="IPR001736">
    <property type="entry name" value="PLipase_D/transphosphatidylase"/>
</dbReference>
<reference evidence="12 13" key="1">
    <citation type="submission" date="2014-05" db="EMBL/GenBank/DDBJ databases">
        <title>Draft genome sequence of a rare smut relative, Tilletiaria anomala UBC 951.</title>
        <authorList>
            <consortium name="DOE Joint Genome Institute"/>
            <person name="Toome M."/>
            <person name="Kuo A."/>
            <person name="Henrissat B."/>
            <person name="Lipzen A."/>
            <person name="Tritt A."/>
            <person name="Yoshinaga Y."/>
            <person name="Zane M."/>
            <person name="Barry K."/>
            <person name="Grigoriev I.V."/>
            <person name="Spatafora J.W."/>
            <person name="Aimea M.C."/>
        </authorList>
    </citation>
    <scope>NUCLEOTIDE SEQUENCE [LARGE SCALE GENOMIC DNA]</scope>
    <source>
        <strain evidence="12 13">UBC 951</strain>
    </source>
</reference>
<evidence type="ECO:0000313" key="13">
    <source>
        <dbReference type="Proteomes" id="UP000027361"/>
    </source>
</evidence>
<proteinExistence type="inferred from homology"/>
<dbReference type="UniPathway" id="UPA00084">
    <property type="reaction ID" value="UER00503"/>
</dbReference>
<gene>
    <name evidence="12" type="ORF">K437DRAFT_211491</name>
</gene>
<comment type="pathway">
    <text evidence="1 10">Phospholipid metabolism; phosphatidylglycerol biosynthesis; phosphatidylglycerol from CDP-diacylglycerol: step 1/2.</text>
</comment>